<dbReference type="SMART" id="SM00020">
    <property type="entry name" value="Tryp_SPc"/>
    <property type="match status" value="1"/>
</dbReference>
<dbReference type="GO" id="GO:0006508">
    <property type="term" value="P:proteolysis"/>
    <property type="evidence" value="ECO:0007669"/>
    <property type="project" value="UniProtKB-KW"/>
</dbReference>
<evidence type="ECO:0000256" key="1">
    <source>
        <dbReference type="ARBA" id="ARBA00023157"/>
    </source>
</evidence>
<keyword evidence="4" id="KW-0732">Signal</keyword>
<protein>
    <submittedName>
        <fullName evidence="7">Transmembrane protease serine 3</fullName>
    </submittedName>
</protein>
<dbReference type="PROSITE" id="PS50240">
    <property type="entry name" value="TRYPSIN_DOM"/>
    <property type="match status" value="1"/>
</dbReference>
<feature type="chain" id="PRO_5045232093" evidence="4">
    <location>
        <begin position="22"/>
        <end position="332"/>
    </location>
</feature>
<dbReference type="InterPro" id="IPR018114">
    <property type="entry name" value="TRYPSIN_HIS"/>
</dbReference>
<dbReference type="Proteomes" id="UP000694888">
    <property type="component" value="Unplaced"/>
</dbReference>
<dbReference type="PANTHER" id="PTHR24252:SF7">
    <property type="entry name" value="HYALIN"/>
    <property type="match status" value="1"/>
</dbReference>
<keyword evidence="7" id="KW-0472">Membrane</keyword>
<dbReference type="Gene3D" id="2.40.10.10">
    <property type="entry name" value="Trypsin-like serine proteases"/>
    <property type="match status" value="1"/>
</dbReference>
<gene>
    <name evidence="7" type="primary">LOC101847365</name>
</gene>
<feature type="domain" description="Peptidase S1" evidence="5">
    <location>
        <begin position="93"/>
        <end position="328"/>
    </location>
</feature>
<evidence type="ECO:0000313" key="6">
    <source>
        <dbReference type="Proteomes" id="UP000694888"/>
    </source>
</evidence>
<keyword evidence="1" id="KW-1015">Disulfide bond</keyword>
<keyword evidence="7" id="KW-0812">Transmembrane</keyword>
<keyword evidence="2 7" id="KW-0645">Protease</keyword>
<evidence type="ECO:0000313" key="7">
    <source>
        <dbReference type="RefSeq" id="XP_012942419.1"/>
    </source>
</evidence>
<dbReference type="InterPro" id="IPR001254">
    <property type="entry name" value="Trypsin_dom"/>
</dbReference>
<proteinExistence type="predicted"/>
<keyword evidence="2" id="KW-0378">Hydrolase</keyword>
<evidence type="ECO:0000259" key="5">
    <source>
        <dbReference type="PROSITE" id="PS50240"/>
    </source>
</evidence>
<dbReference type="InterPro" id="IPR009003">
    <property type="entry name" value="Peptidase_S1_PA"/>
</dbReference>
<name>A0ABM1A7M8_APLCA</name>
<dbReference type="PRINTS" id="PR00722">
    <property type="entry name" value="CHYMOTRYPSIN"/>
</dbReference>
<dbReference type="PROSITE" id="PS00135">
    <property type="entry name" value="TRYPSIN_SER"/>
    <property type="match status" value="1"/>
</dbReference>
<feature type="region of interest" description="Disordered" evidence="3">
    <location>
        <begin position="68"/>
        <end position="87"/>
    </location>
</feature>
<keyword evidence="6" id="KW-1185">Reference proteome</keyword>
<dbReference type="PROSITE" id="PS00134">
    <property type="entry name" value="TRYPSIN_HIS"/>
    <property type="match status" value="1"/>
</dbReference>
<feature type="compositionally biased region" description="Low complexity" evidence="3">
    <location>
        <begin position="69"/>
        <end position="81"/>
    </location>
</feature>
<evidence type="ECO:0000256" key="4">
    <source>
        <dbReference type="SAM" id="SignalP"/>
    </source>
</evidence>
<evidence type="ECO:0000256" key="2">
    <source>
        <dbReference type="RuleBase" id="RU363034"/>
    </source>
</evidence>
<evidence type="ECO:0000256" key="3">
    <source>
        <dbReference type="SAM" id="MobiDB-lite"/>
    </source>
</evidence>
<organism evidence="6 7">
    <name type="scientific">Aplysia californica</name>
    <name type="common">California sea hare</name>
    <dbReference type="NCBI Taxonomy" id="6500"/>
    <lineage>
        <taxon>Eukaryota</taxon>
        <taxon>Metazoa</taxon>
        <taxon>Spiralia</taxon>
        <taxon>Lophotrochozoa</taxon>
        <taxon>Mollusca</taxon>
        <taxon>Gastropoda</taxon>
        <taxon>Heterobranchia</taxon>
        <taxon>Euthyneura</taxon>
        <taxon>Tectipleura</taxon>
        <taxon>Aplysiida</taxon>
        <taxon>Aplysioidea</taxon>
        <taxon>Aplysiidae</taxon>
        <taxon>Aplysia</taxon>
    </lineage>
</organism>
<reference evidence="7" key="1">
    <citation type="submission" date="2025-08" db="UniProtKB">
        <authorList>
            <consortium name="RefSeq"/>
        </authorList>
    </citation>
    <scope>IDENTIFICATION</scope>
</reference>
<dbReference type="GeneID" id="101847365"/>
<dbReference type="RefSeq" id="XP_012942419.1">
    <property type="nucleotide sequence ID" value="XM_013086965.1"/>
</dbReference>
<accession>A0ABM1A7M8</accession>
<dbReference type="InterPro" id="IPR043504">
    <property type="entry name" value="Peptidase_S1_PA_chymotrypsin"/>
</dbReference>
<dbReference type="SUPFAM" id="SSF50494">
    <property type="entry name" value="Trypsin-like serine proteases"/>
    <property type="match status" value="1"/>
</dbReference>
<sequence length="332" mass="35289">MFSFLIPVALCVALTASYAEAACSGHTDGVCVNAILGECPEGTYFSYSGCGFLEYCCYHGGNHNTPKPTSSSGHHSTSNGTCGKPDVNSGSKIVGGSETDIEHYPWQISLRFDGQHICGGSLISDKWVLTAAHCLDELPTISKVTIMVGNSNIRHYSRSQIISVDQALIHADYSKDTNSDIALVKLTKSVDTTARKTKAICLPTAGEKFDAQVCVASGWGATHEKNGDVTFADLPSVIRHVSLPILSRDVCSMYMGYLYPKIICAGVAAGGTDTCQGDSGGPLVCKSADGSYKQAGVVSTGVGCARKNRFGIYTEVSAHRAWIDQVMDKYGR</sequence>
<dbReference type="GO" id="GO:0008233">
    <property type="term" value="F:peptidase activity"/>
    <property type="evidence" value="ECO:0007669"/>
    <property type="project" value="UniProtKB-KW"/>
</dbReference>
<keyword evidence="2" id="KW-0720">Serine protease</keyword>
<dbReference type="Pfam" id="PF00089">
    <property type="entry name" value="Trypsin"/>
    <property type="match status" value="1"/>
</dbReference>
<dbReference type="InterPro" id="IPR001314">
    <property type="entry name" value="Peptidase_S1A"/>
</dbReference>
<dbReference type="CDD" id="cd00190">
    <property type="entry name" value="Tryp_SPc"/>
    <property type="match status" value="1"/>
</dbReference>
<feature type="signal peptide" evidence="4">
    <location>
        <begin position="1"/>
        <end position="21"/>
    </location>
</feature>
<dbReference type="PANTHER" id="PTHR24252">
    <property type="entry name" value="ACROSIN-RELATED"/>
    <property type="match status" value="1"/>
</dbReference>
<dbReference type="InterPro" id="IPR033116">
    <property type="entry name" value="TRYPSIN_SER"/>
</dbReference>